<dbReference type="EMBL" id="QLLK01000008">
    <property type="protein sequence ID" value="RAI88093.1"/>
    <property type="molecule type" value="Genomic_DNA"/>
</dbReference>
<feature type="chain" id="PRO_5016338517" description="Conjugal transfer protein TraI" evidence="1">
    <location>
        <begin position="31"/>
        <end position="234"/>
    </location>
</feature>
<comment type="caution">
    <text evidence="2">The sequence shown here is derived from an EMBL/GenBank/DDBJ whole genome shotgun (WGS) entry which is preliminary data.</text>
</comment>
<protein>
    <recommendedName>
        <fullName evidence="4">Conjugal transfer protein TraI</fullName>
    </recommendedName>
</protein>
<reference evidence="2 3" key="1">
    <citation type="submission" date="2018-06" db="EMBL/GenBank/DDBJ databases">
        <title>Genomic Encyclopedia of Archaeal and Bacterial Type Strains, Phase II (KMG-II): from individual species to whole genera.</title>
        <authorList>
            <person name="Goeker M."/>
        </authorList>
    </citation>
    <scope>NUCLEOTIDE SEQUENCE [LARGE SCALE GENOMIC DNA]</scope>
    <source>
        <strain evidence="2 3">DSM 23446</strain>
    </source>
</reference>
<evidence type="ECO:0000313" key="2">
    <source>
        <dbReference type="EMBL" id="RAI88093.1"/>
    </source>
</evidence>
<sequence>MISSHKNISRTVLLTVLCVAFILPPTRTQAAATIPIVEIIKAAVKKVIVAVDLQIQRQQNKVIWLQNAQKVLENTMSKLKLDEISSWTEKQRELYEKYFDELQQVKSAISSYHRVRDIAQKQTLIVTEYKKVWAVIQQDDHFTIQEKEYMGQVYAGILEATVENLDQLSILIKSFTLQMSDGERLTLLNETALQVDQNYQDLLSFNRSNGQLSLQRARSNTEISHIQLLYGIKP</sequence>
<organism evidence="2 3">
    <name type="scientific">Algoriphagus yeomjeoni</name>
    <dbReference type="NCBI Taxonomy" id="291403"/>
    <lineage>
        <taxon>Bacteria</taxon>
        <taxon>Pseudomonadati</taxon>
        <taxon>Bacteroidota</taxon>
        <taxon>Cytophagia</taxon>
        <taxon>Cytophagales</taxon>
        <taxon>Cyclobacteriaceae</taxon>
        <taxon>Algoriphagus</taxon>
    </lineage>
</organism>
<name>A0A327P8R2_9BACT</name>
<gene>
    <name evidence="2" type="ORF">LV83_03011</name>
</gene>
<dbReference type="Proteomes" id="UP000249610">
    <property type="component" value="Unassembled WGS sequence"/>
</dbReference>
<proteinExistence type="predicted"/>
<evidence type="ECO:0000256" key="1">
    <source>
        <dbReference type="SAM" id="SignalP"/>
    </source>
</evidence>
<dbReference type="OrthoDB" id="793529at2"/>
<keyword evidence="3" id="KW-1185">Reference proteome</keyword>
<evidence type="ECO:0008006" key="4">
    <source>
        <dbReference type="Google" id="ProtNLM"/>
    </source>
</evidence>
<dbReference type="AlphaFoldDB" id="A0A327P8R2"/>
<keyword evidence="1" id="KW-0732">Signal</keyword>
<feature type="signal peptide" evidence="1">
    <location>
        <begin position="1"/>
        <end position="30"/>
    </location>
</feature>
<evidence type="ECO:0000313" key="3">
    <source>
        <dbReference type="Proteomes" id="UP000249610"/>
    </source>
</evidence>
<accession>A0A327P8R2</accession>
<dbReference type="RefSeq" id="WP_111612339.1">
    <property type="nucleotide sequence ID" value="NZ_QLLK01000008.1"/>
</dbReference>